<dbReference type="EMBL" id="JAAVUN010000018">
    <property type="protein sequence ID" value="NKE10171.1"/>
    <property type="molecule type" value="Genomic_DNA"/>
</dbReference>
<feature type="transmembrane region" description="Helical" evidence="2">
    <location>
        <begin position="93"/>
        <end position="117"/>
    </location>
</feature>
<feature type="transmembrane region" description="Helical" evidence="2">
    <location>
        <begin position="28"/>
        <end position="49"/>
    </location>
</feature>
<keyword evidence="4" id="KW-1185">Reference proteome</keyword>
<evidence type="ECO:0000256" key="2">
    <source>
        <dbReference type="SAM" id="Phobius"/>
    </source>
</evidence>
<feature type="compositionally biased region" description="Polar residues" evidence="1">
    <location>
        <begin position="1"/>
        <end position="11"/>
    </location>
</feature>
<protein>
    <submittedName>
        <fullName evidence="3">Uncharacterized protein</fullName>
    </submittedName>
</protein>
<reference evidence="3 4" key="1">
    <citation type="submission" date="2020-02" db="EMBL/GenBank/DDBJ databases">
        <authorList>
            <person name="Sun Q."/>
        </authorList>
    </citation>
    <scope>NUCLEOTIDE SEQUENCE [LARGE SCALE GENOMIC DNA]</scope>
    <source>
        <strain evidence="3 4">YIM 13062</strain>
    </source>
</reference>
<sequence length="119" mass="12509">MSSSQSKSATAHTHDAAPRRRGSAEKRLLPIAVGLWVLSLLSLVLAFVLGNTGTAAMMSISFIGGLLLATLADVGAFLTALASAVTYRRHRPWNVVVLIGTVMVSPATLLILLQTVLTI</sequence>
<keyword evidence="2" id="KW-0812">Transmembrane</keyword>
<organism evidence="3 4">
    <name type="scientific">Kocuria subflava</name>
    <dbReference type="NCBI Taxonomy" id="1736139"/>
    <lineage>
        <taxon>Bacteria</taxon>
        <taxon>Bacillati</taxon>
        <taxon>Actinomycetota</taxon>
        <taxon>Actinomycetes</taxon>
        <taxon>Micrococcales</taxon>
        <taxon>Micrococcaceae</taxon>
        <taxon>Kocuria</taxon>
    </lineage>
</organism>
<evidence type="ECO:0000256" key="1">
    <source>
        <dbReference type="SAM" id="MobiDB-lite"/>
    </source>
</evidence>
<gene>
    <name evidence="3" type="ORF">GTW58_09555</name>
</gene>
<dbReference type="RefSeq" id="WP_157980515.1">
    <property type="nucleotide sequence ID" value="NZ_JAAVUN010000018.1"/>
</dbReference>
<evidence type="ECO:0000313" key="4">
    <source>
        <dbReference type="Proteomes" id="UP000521379"/>
    </source>
</evidence>
<dbReference type="AlphaFoldDB" id="A0A846U5W3"/>
<feature type="transmembrane region" description="Helical" evidence="2">
    <location>
        <begin position="55"/>
        <end position="81"/>
    </location>
</feature>
<evidence type="ECO:0000313" key="3">
    <source>
        <dbReference type="EMBL" id="NKE10171.1"/>
    </source>
</evidence>
<comment type="caution">
    <text evidence="3">The sequence shown here is derived from an EMBL/GenBank/DDBJ whole genome shotgun (WGS) entry which is preliminary data.</text>
</comment>
<name>A0A846U5W3_9MICC</name>
<feature type="region of interest" description="Disordered" evidence="1">
    <location>
        <begin position="1"/>
        <end position="23"/>
    </location>
</feature>
<proteinExistence type="predicted"/>
<keyword evidence="2" id="KW-1133">Transmembrane helix</keyword>
<feature type="compositionally biased region" description="Basic and acidic residues" evidence="1">
    <location>
        <begin position="12"/>
        <end position="23"/>
    </location>
</feature>
<accession>A0A846U5W3</accession>
<keyword evidence="2" id="KW-0472">Membrane</keyword>
<dbReference type="Proteomes" id="UP000521379">
    <property type="component" value="Unassembled WGS sequence"/>
</dbReference>